<keyword evidence="3" id="KW-1185">Reference proteome</keyword>
<evidence type="ECO:0000313" key="3">
    <source>
        <dbReference type="Proteomes" id="UP001595978"/>
    </source>
</evidence>
<dbReference type="SUPFAM" id="SSF53756">
    <property type="entry name" value="UDP-Glycosyltransferase/glycogen phosphorylase"/>
    <property type="match status" value="1"/>
</dbReference>
<comment type="caution">
    <text evidence="2">The sequence shown here is derived from an EMBL/GenBank/DDBJ whole genome shotgun (WGS) entry which is preliminary data.</text>
</comment>
<evidence type="ECO:0000259" key="1">
    <source>
        <dbReference type="Pfam" id="PF00534"/>
    </source>
</evidence>
<sequence length="367" mass="42573">MIYEIDSIKGNLERNVPIITQIMVALEKKYEVSVICSKCDIKLFDLLEKKGAKIYCSSHNTFGTSIIKKVSDWYGVRKNFKEILHRIYTNRDILYIGSVDTALAMGKEIMKYPYILHIRELYDTHPIYLKLMRPFAQSAKVVIIPEYSRAAILKCWLNLKKTPVVIPNKTYDHPRKRNIKIYNYDLNRMINSLSDKKILLYQGHIGRDRGIKELIGSLMKNLDDNYVLVLMGQNHDGFVEELISKYPRVYHINHVPAPFHLQITSHAYIGLVTYDDSNLNNIFCAPNKIYEYSGFGIPILGRDIPGLKYTIGNNNAGLCVDITNENEVQQALREIDKNYNFYSENASKFFEDTDLEKLFGRIMKEFD</sequence>
<keyword evidence="2" id="KW-0328">Glycosyltransferase</keyword>
<dbReference type="EC" id="2.4.-.-" evidence="2"/>
<evidence type="ECO:0000313" key="2">
    <source>
        <dbReference type="EMBL" id="MFC5542346.1"/>
    </source>
</evidence>
<proteinExistence type="predicted"/>
<dbReference type="Pfam" id="PF00534">
    <property type="entry name" value="Glycos_transf_1"/>
    <property type="match status" value="1"/>
</dbReference>
<protein>
    <submittedName>
        <fullName evidence="2">Glycosyltransferase</fullName>
        <ecNumber evidence="2">2.4.-.-</ecNumber>
    </submittedName>
</protein>
<dbReference type="EMBL" id="JBHSNQ010000147">
    <property type="protein sequence ID" value="MFC5542346.1"/>
    <property type="molecule type" value="Genomic_DNA"/>
</dbReference>
<feature type="domain" description="Glycosyl transferase family 1" evidence="1">
    <location>
        <begin position="193"/>
        <end position="339"/>
    </location>
</feature>
<reference evidence="3" key="1">
    <citation type="journal article" date="2019" name="Int. J. Syst. Evol. Microbiol.">
        <title>The Global Catalogue of Microorganisms (GCM) 10K type strain sequencing project: providing services to taxonomists for standard genome sequencing and annotation.</title>
        <authorList>
            <consortium name="The Broad Institute Genomics Platform"/>
            <consortium name="The Broad Institute Genome Sequencing Center for Infectious Disease"/>
            <person name="Wu L."/>
            <person name="Ma J."/>
        </authorList>
    </citation>
    <scope>NUCLEOTIDE SEQUENCE [LARGE SCALE GENOMIC DNA]</scope>
    <source>
        <strain evidence="3">CCUG 56331</strain>
    </source>
</reference>
<name>A0ABW0RDG4_9BACL</name>
<accession>A0ABW0RDG4</accession>
<dbReference type="Proteomes" id="UP001595978">
    <property type="component" value="Unassembled WGS sequence"/>
</dbReference>
<dbReference type="GO" id="GO:0016757">
    <property type="term" value="F:glycosyltransferase activity"/>
    <property type="evidence" value="ECO:0007669"/>
    <property type="project" value="UniProtKB-KW"/>
</dbReference>
<organism evidence="2 3">
    <name type="scientific">Ureibacillus suwonensis</name>
    <dbReference type="NCBI Taxonomy" id="313007"/>
    <lineage>
        <taxon>Bacteria</taxon>
        <taxon>Bacillati</taxon>
        <taxon>Bacillota</taxon>
        <taxon>Bacilli</taxon>
        <taxon>Bacillales</taxon>
        <taxon>Caryophanaceae</taxon>
        <taxon>Ureibacillus</taxon>
    </lineage>
</organism>
<dbReference type="InterPro" id="IPR001296">
    <property type="entry name" value="Glyco_trans_1"/>
</dbReference>
<dbReference type="RefSeq" id="WP_390309756.1">
    <property type="nucleotide sequence ID" value="NZ_JBHSNQ010000147.1"/>
</dbReference>
<dbReference type="Gene3D" id="3.40.50.2000">
    <property type="entry name" value="Glycogen Phosphorylase B"/>
    <property type="match status" value="1"/>
</dbReference>
<gene>
    <name evidence="2" type="ORF">ACFPOH_11510</name>
</gene>
<keyword evidence="2" id="KW-0808">Transferase</keyword>